<name>A0A4R3LRJ8_9HYPH</name>
<dbReference type="RefSeq" id="WP_132033930.1">
    <property type="nucleotide sequence ID" value="NZ_SMAI01000013.1"/>
</dbReference>
<protein>
    <submittedName>
        <fullName evidence="1">Chitosanase (Glycosyl hydrolase group 75)</fullName>
    </submittedName>
</protein>
<dbReference type="OrthoDB" id="6020299at2"/>
<evidence type="ECO:0000313" key="2">
    <source>
        <dbReference type="Proteomes" id="UP000294664"/>
    </source>
</evidence>
<organism evidence="1 2">
    <name type="scientific">Aquabacter spiritensis</name>
    <dbReference type="NCBI Taxonomy" id="933073"/>
    <lineage>
        <taxon>Bacteria</taxon>
        <taxon>Pseudomonadati</taxon>
        <taxon>Pseudomonadota</taxon>
        <taxon>Alphaproteobacteria</taxon>
        <taxon>Hyphomicrobiales</taxon>
        <taxon>Xanthobacteraceae</taxon>
        <taxon>Aquabacter</taxon>
    </lineage>
</organism>
<reference evidence="1 2" key="1">
    <citation type="submission" date="2019-03" db="EMBL/GenBank/DDBJ databases">
        <title>Genomic Encyclopedia of Type Strains, Phase IV (KMG-IV): sequencing the most valuable type-strain genomes for metagenomic binning, comparative biology and taxonomic classification.</title>
        <authorList>
            <person name="Goeker M."/>
        </authorList>
    </citation>
    <scope>NUCLEOTIDE SEQUENCE [LARGE SCALE GENOMIC DNA]</scope>
    <source>
        <strain evidence="1 2">DSM 9035</strain>
    </source>
</reference>
<proteinExistence type="predicted"/>
<dbReference type="GO" id="GO:0016787">
    <property type="term" value="F:hydrolase activity"/>
    <property type="evidence" value="ECO:0007669"/>
    <property type="project" value="UniProtKB-KW"/>
</dbReference>
<dbReference type="AlphaFoldDB" id="A0A4R3LRJ8"/>
<sequence>MVFSYWQTYQGTDIFRDESRKAYSYKTSYVSLDADGTPRAYHPDNTGLDDLANAGYPHKGWRGVLVTDPADPARPLVREGGPYAGYFISKTSLHDPDREETDPLKYVDSETIPYIVLPGAFYAQAGTGYVGNLALARRSDGAMETAAIIADIGPPKAPLGEMSLRLATALGGTSPNPRTGKGAPKGEFEYIVFPRAGKAFRTWPRSAAEISEAARALLDEAGGWPVHYVG</sequence>
<keyword evidence="2" id="KW-1185">Reference proteome</keyword>
<dbReference type="EMBL" id="SMAI01000013">
    <property type="protein sequence ID" value="TCT02366.1"/>
    <property type="molecule type" value="Genomic_DNA"/>
</dbReference>
<dbReference type="Proteomes" id="UP000294664">
    <property type="component" value="Unassembled WGS sequence"/>
</dbReference>
<accession>A0A4R3LRJ8</accession>
<comment type="caution">
    <text evidence="1">The sequence shown here is derived from an EMBL/GenBank/DDBJ whole genome shotgun (WGS) entry which is preliminary data.</text>
</comment>
<gene>
    <name evidence="1" type="ORF">EDC64_1139</name>
</gene>
<evidence type="ECO:0000313" key="1">
    <source>
        <dbReference type="EMBL" id="TCT02366.1"/>
    </source>
</evidence>
<keyword evidence="1" id="KW-0378">Hydrolase</keyword>